<dbReference type="EMBL" id="WVRA01000001">
    <property type="protein sequence ID" value="NOE16723.1"/>
    <property type="molecule type" value="Genomic_DNA"/>
</dbReference>
<dbReference type="RefSeq" id="WP_171328003.1">
    <property type="nucleotide sequence ID" value="NZ_WVRA01000001.1"/>
</dbReference>
<gene>
    <name evidence="1" type="ORF">GS634_01135</name>
</gene>
<evidence type="ECO:0000313" key="2">
    <source>
        <dbReference type="Proteomes" id="UP000597886"/>
    </source>
</evidence>
<proteinExistence type="predicted"/>
<dbReference type="Proteomes" id="UP000597886">
    <property type="component" value="Unassembled WGS sequence"/>
</dbReference>
<accession>A0AA91BS57</accession>
<comment type="caution">
    <text evidence="1">The sequence shown here is derived from an EMBL/GenBank/DDBJ whole genome shotgun (WGS) entry which is preliminary data.</text>
</comment>
<name>A0AA91BS57_9RHOB</name>
<dbReference type="AlphaFoldDB" id="A0AA91BS57"/>
<organism evidence="1 2">
    <name type="scientific">Ruegeria atlantica</name>
    <dbReference type="NCBI Taxonomy" id="81569"/>
    <lineage>
        <taxon>Bacteria</taxon>
        <taxon>Pseudomonadati</taxon>
        <taxon>Pseudomonadota</taxon>
        <taxon>Alphaproteobacteria</taxon>
        <taxon>Rhodobacterales</taxon>
        <taxon>Roseobacteraceae</taxon>
        <taxon>Ruegeria</taxon>
    </lineage>
</organism>
<evidence type="ECO:0000313" key="1">
    <source>
        <dbReference type="EMBL" id="NOE16723.1"/>
    </source>
</evidence>
<reference evidence="1" key="1">
    <citation type="submission" date="2019-12" db="EMBL/GenBank/DDBJ databases">
        <title>Ruegeria JWLKs population differentiation of coral mucus and skeleton niches.</title>
        <authorList>
            <person name="Luo D."/>
        </authorList>
    </citation>
    <scope>NUCLEOTIDE SEQUENCE</scope>
    <source>
        <strain evidence="1">HKCCD6181</strain>
    </source>
</reference>
<sequence>MRRFALIFALWPGVLAAGDFQKLSGEEILSALAGKKLEYGAGVWQVFEASMTTQYFSGGPSVGRWAVRGDQYCSTWPPSDLWACYDVWQNGDAIRFVDDAGGQTVGVYAK</sequence>
<protein>
    <submittedName>
        <fullName evidence="1">Uncharacterized protein</fullName>
    </submittedName>
</protein>